<feature type="signal peptide" evidence="1">
    <location>
        <begin position="1"/>
        <end position="18"/>
    </location>
</feature>
<organism evidence="3 4">
    <name type="scientific">Pararge aegeria aegeria</name>
    <dbReference type="NCBI Taxonomy" id="348720"/>
    <lineage>
        <taxon>Eukaryota</taxon>
        <taxon>Metazoa</taxon>
        <taxon>Ecdysozoa</taxon>
        <taxon>Arthropoda</taxon>
        <taxon>Hexapoda</taxon>
        <taxon>Insecta</taxon>
        <taxon>Pterygota</taxon>
        <taxon>Neoptera</taxon>
        <taxon>Endopterygota</taxon>
        <taxon>Lepidoptera</taxon>
        <taxon>Glossata</taxon>
        <taxon>Ditrysia</taxon>
        <taxon>Papilionoidea</taxon>
        <taxon>Nymphalidae</taxon>
        <taxon>Satyrinae</taxon>
        <taxon>Satyrini</taxon>
        <taxon>Parargina</taxon>
        <taxon>Pararge</taxon>
    </lineage>
</organism>
<comment type="caution">
    <text evidence="3">The sequence shown here is derived from an EMBL/GenBank/DDBJ whole genome shotgun (WGS) entry which is preliminary data.</text>
</comment>
<reference evidence="3" key="1">
    <citation type="submission" date="2022-03" db="EMBL/GenBank/DDBJ databases">
        <authorList>
            <person name="Lindestad O."/>
        </authorList>
    </citation>
    <scope>NUCLEOTIDE SEQUENCE</scope>
</reference>
<evidence type="ECO:0000256" key="1">
    <source>
        <dbReference type="SAM" id="SignalP"/>
    </source>
</evidence>
<gene>
    <name evidence="3" type="primary">jg17484</name>
    <name evidence="3" type="ORF">PAEG_LOCUS15433</name>
</gene>
<sequence length="99" mass="11725">MQNLTCLILFIFAAMAQEERPVYNIDDAPALFEKFIEDYDREYKDEEEKEVRYQAFLESLKGIIERNAKETNPEMIYSINEFADLTTEEKNAMLNDQID</sequence>
<feature type="chain" id="PRO_5035744720" evidence="1">
    <location>
        <begin position="19"/>
        <end position="99"/>
    </location>
</feature>
<dbReference type="Proteomes" id="UP000838756">
    <property type="component" value="Unassembled WGS sequence"/>
</dbReference>
<accession>A0A8S4RLT5</accession>
<proteinExistence type="predicted"/>
<dbReference type="InterPro" id="IPR038765">
    <property type="entry name" value="Papain-like_cys_pep_sf"/>
</dbReference>
<dbReference type="Pfam" id="PF08246">
    <property type="entry name" value="Inhibitor_I29"/>
    <property type="match status" value="1"/>
</dbReference>
<dbReference type="EMBL" id="CAKXAJ010025330">
    <property type="protein sequence ID" value="CAH2238327.1"/>
    <property type="molecule type" value="Genomic_DNA"/>
</dbReference>
<dbReference type="OrthoDB" id="5855924at2759"/>
<dbReference type="InterPro" id="IPR013201">
    <property type="entry name" value="Prot_inhib_I29"/>
</dbReference>
<name>A0A8S4RLT5_9NEOP</name>
<dbReference type="SUPFAM" id="SSF54001">
    <property type="entry name" value="Cysteine proteinases"/>
    <property type="match status" value="1"/>
</dbReference>
<protein>
    <submittedName>
        <fullName evidence="3">Jg17484 protein</fullName>
    </submittedName>
</protein>
<evidence type="ECO:0000259" key="2">
    <source>
        <dbReference type="SMART" id="SM00848"/>
    </source>
</evidence>
<evidence type="ECO:0000313" key="3">
    <source>
        <dbReference type="EMBL" id="CAH2238327.1"/>
    </source>
</evidence>
<dbReference type="Gene3D" id="1.10.287.2250">
    <property type="match status" value="1"/>
</dbReference>
<dbReference type="SMART" id="SM00848">
    <property type="entry name" value="Inhibitor_I29"/>
    <property type="match status" value="1"/>
</dbReference>
<keyword evidence="4" id="KW-1185">Reference proteome</keyword>
<evidence type="ECO:0000313" key="4">
    <source>
        <dbReference type="Proteomes" id="UP000838756"/>
    </source>
</evidence>
<dbReference type="AlphaFoldDB" id="A0A8S4RLT5"/>
<keyword evidence="1" id="KW-0732">Signal</keyword>
<feature type="domain" description="Cathepsin propeptide inhibitor" evidence="2">
    <location>
        <begin position="32"/>
        <end position="90"/>
    </location>
</feature>